<dbReference type="AlphaFoldDB" id="A0A2I0VSA5"/>
<reference evidence="1 2" key="1">
    <citation type="journal article" date="2016" name="Sci. Rep.">
        <title>The Dendrobium catenatum Lindl. genome sequence provides insights into polysaccharide synthase, floral development and adaptive evolution.</title>
        <authorList>
            <person name="Zhang G.Q."/>
            <person name="Xu Q."/>
            <person name="Bian C."/>
            <person name="Tsai W.C."/>
            <person name="Yeh C.M."/>
            <person name="Liu K.W."/>
            <person name="Yoshida K."/>
            <person name="Zhang L.S."/>
            <person name="Chang S.B."/>
            <person name="Chen F."/>
            <person name="Shi Y."/>
            <person name="Su Y.Y."/>
            <person name="Zhang Y.Q."/>
            <person name="Chen L.J."/>
            <person name="Yin Y."/>
            <person name="Lin M."/>
            <person name="Huang H."/>
            <person name="Deng H."/>
            <person name="Wang Z.W."/>
            <person name="Zhu S.L."/>
            <person name="Zhao X."/>
            <person name="Deng C."/>
            <person name="Niu S.C."/>
            <person name="Huang J."/>
            <person name="Wang M."/>
            <person name="Liu G.H."/>
            <person name="Yang H.J."/>
            <person name="Xiao X.J."/>
            <person name="Hsiao Y.Y."/>
            <person name="Wu W.L."/>
            <person name="Chen Y.Y."/>
            <person name="Mitsuda N."/>
            <person name="Ohme-Takagi M."/>
            <person name="Luo Y.B."/>
            <person name="Van de Peer Y."/>
            <person name="Liu Z.J."/>
        </authorList>
    </citation>
    <scope>NUCLEOTIDE SEQUENCE [LARGE SCALE GENOMIC DNA]</scope>
    <source>
        <tissue evidence="1">The whole plant</tissue>
    </source>
</reference>
<gene>
    <name evidence="1" type="ORF">MA16_Dca020589</name>
</gene>
<evidence type="ECO:0000313" key="1">
    <source>
        <dbReference type="EMBL" id="PKU66287.1"/>
    </source>
</evidence>
<proteinExistence type="predicted"/>
<reference evidence="1 2" key="2">
    <citation type="journal article" date="2017" name="Nature">
        <title>The Apostasia genome and the evolution of orchids.</title>
        <authorList>
            <person name="Zhang G.Q."/>
            <person name="Liu K.W."/>
            <person name="Li Z."/>
            <person name="Lohaus R."/>
            <person name="Hsiao Y.Y."/>
            <person name="Niu S.C."/>
            <person name="Wang J.Y."/>
            <person name="Lin Y.C."/>
            <person name="Xu Q."/>
            <person name="Chen L.J."/>
            <person name="Yoshida K."/>
            <person name="Fujiwara S."/>
            <person name="Wang Z.W."/>
            <person name="Zhang Y.Q."/>
            <person name="Mitsuda N."/>
            <person name="Wang M."/>
            <person name="Liu G.H."/>
            <person name="Pecoraro L."/>
            <person name="Huang H.X."/>
            <person name="Xiao X.J."/>
            <person name="Lin M."/>
            <person name="Wu X.Y."/>
            <person name="Wu W.L."/>
            <person name="Chen Y.Y."/>
            <person name="Chang S.B."/>
            <person name="Sakamoto S."/>
            <person name="Ohme-Takagi M."/>
            <person name="Yagi M."/>
            <person name="Zeng S.J."/>
            <person name="Shen C.Y."/>
            <person name="Yeh C.M."/>
            <person name="Luo Y.B."/>
            <person name="Tsai W.C."/>
            <person name="Van de Peer Y."/>
            <person name="Liu Z.J."/>
        </authorList>
    </citation>
    <scope>NUCLEOTIDE SEQUENCE [LARGE SCALE GENOMIC DNA]</scope>
    <source>
        <tissue evidence="1">The whole plant</tissue>
    </source>
</reference>
<sequence length="431" mass="48951">MNNPAGAGVSKEVYGSWLQVSYWKGRVKRSGVKKNVHQFKEKWVSKKADTFADIPKKNFQISESDKSEEIIETEKVPVQESNGFSTLINSDPCMSNLSSNFVFANKFNLLDGLVEEGEIVVNEEEYAIIMNNKDVVNKTEEFGLNSIISEKKGNIEMKEVISSNAKKKGSKQLKSLGAINLVPRNVEKLLDMITDLKEVGKEVHSVQTDSVLPDGHLDLSKSNKIIPELMLEGQIREQEEKSNIGMEPKTFSTVATENKFDLLNSLLEEGKITFPHEAIELSVVEKEDFPICMGCPSLPSGNDEQKSKIYKWRASFDRISSRNDFSVLGKYFEIGRAVVQLNFKVWLWLSCHSMLSCKMGFNFKTRSSTYKLPQCKILHPLNALFEIPWIERTKSWMEYSPSSPEFLPSVSFDHWVLTKEIEELLGAQIKR</sequence>
<evidence type="ECO:0000313" key="2">
    <source>
        <dbReference type="Proteomes" id="UP000233837"/>
    </source>
</evidence>
<dbReference type="EMBL" id="KZ503284">
    <property type="protein sequence ID" value="PKU66287.1"/>
    <property type="molecule type" value="Genomic_DNA"/>
</dbReference>
<accession>A0A2I0VSA5</accession>
<dbReference type="Proteomes" id="UP000233837">
    <property type="component" value="Unassembled WGS sequence"/>
</dbReference>
<name>A0A2I0VSA5_9ASPA</name>
<protein>
    <submittedName>
        <fullName evidence="1">Uncharacterized protein</fullName>
    </submittedName>
</protein>
<keyword evidence="2" id="KW-1185">Reference proteome</keyword>
<organism evidence="1 2">
    <name type="scientific">Dendrobium catenatum</name>
    <dbReference type="NCBI Taxonomy" id="906689"/>
    <lineage>
        <taxon>Eukaryota</taxon>
        <taxon>Viridiplantae</taxon>
        <taxon>Streptophyta</taxon>
        <taxon>Embryophyta</taxon>
        <taxon>Tracheophyta</taxon>
        <taxon>Spermatophyta</taxon>
        <taxon>Magnoliopsida</taxon>
        <taxon>Liliopsida</taxon>
        <taxon>Asparagales</taxon>
        <taxon>Orchidaceae</taxon>
        <taxon>Epidendroideae</taxon>
        <taxon>Malaxideae</taxon>
        <taxon>Dendrobiinae</taxon>
        <taxon>Dendrobium</taxon>
    </lineage>
</organism>